<feature type="domain" description="PLAT" evidence="2">
    <location>
        <begin position="70"/>
        <end position="185"/>
    </location>
</feature>
<evidence type="ECO:0000313" key="4">
    <source>
        <dbReference type="Proteomes" id="UP000681720"/>
    </source>
</evidence>
<comment type="caution">
    <text evidence="1">Lacks conserved residue(s) required for the propagation of feature annotation.</text>
</comment>
<proteinExistence type="predicted"/>
<evidence type="ECO:0000256" key="1">
    <source>
        <dbReference type="PROSITE-ProRule" id="PRU00152"/>
    </source>
</evidence>
<evidence type="ECO:0000259" key="2">
    <source>
        <dbReference type="PROSITE" id="PS50095"/>
    </source>
</evidence>
<accession>A0A8S2UVI1</accession>
<protein>
    <recommendedName>
        <fullName evidence="2">PLAT domain-containing protein</fullName>
    </recommendedName>
</protein>
<dbReference type="CDD" id="cd01756">
    <property type="entry name" value="PLAT_repeat"/>
    <property type="match status" value="1"/>
</dbReference>
<dbReference type="EMBL" id="CAJOBJ010047631">
    <property type="protein sequence ID" value="CAF4358319.1"/>
    <property type="molecule type" value="Genomic_DNA"/>
</dbReference>
<dbReference type="Gene3D" id="2.60.60.20">
    <property type="entry name" value="PLAT/LH2 domain"/>
    <property type="match status" value="1"/>
</dbReference>
<dbReference type="PANTHER" id="PTHR45901">
    <property type="entry name" value="PROTEIN CBG12474"/>
    <property type="match status" value="1"/>
</dbReference>
<organism evidence="3 4">
    <name type="scientific">Rotaria magnacalcarata</name>
    <dbReference type="NCBI Taxonomy" id="392030"/>
    <lineage>
        <taxon>Eukaryota</taxon>
        <taxon>Metazoa</taxon>
        <taxon>Spiralia</taxon>
        <taxon>Gnathifera</taxon>
        <taxon>Rotifera</taxon>
        <taxon>Eurotatoria</taxon>
        <taxon>Bdelloidea</taxon>
        <taxon>Philodinida</taxon>
        <taxon>Philodinidae</taxon>
        <taxon>Rotaria</taxon>
    </lineage>
</organism>
<dbReference type="PROSITE" id="PS50095">
    <property type="entry name" value="PLAT"/>
    <property type="match status" value="3"/>
</dbReference>
<dbReference type="SMART" id="SM00308">
    <property type="entry name" value="LH2"/>
    <property type="match status" value="1"/>
</dbReference>
<dbReference type="Proteomes" id="UP000681720">
    <property type="component" value="Unassembled WGS sequence"/>
</dbReference>
<dbReference type="InterPro" id="IPR052970">
    <property type="entry name" value="Inner_ear_hair_cell_LOXHD"/>
</dbReference>
<dbReference type="Gene3D" id="2.40.180.10">
    <property type="entry name" value="Catalase core domain"/>
    <property type="match status" value="2"/>
</dbReference>
<name>A0A8S2UVI1_9BILA</name>
<gene>
    <name evidence="3" type="ORF">GIL414_LOCUS28287</name>
</gene>
<feature type="domain" description="PLAT" evidence="2">
    <location>
        <begin position="200"/>
        <end position="284"/>
    </location>
</feature>
<evidence type="ECO:0000313" key="3">
    <source>
        <dbReference type="EMBL" id="CAF4358319.1"/>
    </source>
</evidence>
<dbReference type="InterPro" id="IPR001024">
    <property type="entry name" value="PLAT/LH2_dom"/>
</dbReference>
<dbReference type="Pfam" id="PF01477">
    <property type="entry name" value="PLAT"/>
    <property type="match status" value="3"/>
</dbReference>
<comment type="caution">
    <text evidence="3">The sequence shown here is derived from an EMBL/GenBank/DDBJ whole genome shotgun (WGS) entry which is preliminary data.</text>
</comment>
<dbReference type="AlphaFoldDB" id="A0A8S2UVI1"/>
<dbReference type="PANTHER" id="PTHR45901:SF3">
    <property type="entry name" value="LIPOXYGENASE HOMOLOGY DOMAIN-CONTAINING PROTEIN 1"/>
    <property type="match status" value="1"/>
</dbReference>
<feature type="non-terminal residue" evidence="3">
    <location>
        <position position="284"/>
    </location>
</feature>
<feature type="domain" description="PLAT" evidence="2">
    <location>
        <begin position="1"/>
        <end position="62"/>
    </location>
</feature>
<reference evidence="3" key="1">
    <citation type="submission" date="2021-02" db="EMBL/GenBank/DDBJ databases">
        <authorList>
            <person name="Nowell W R."/>
        </authorList>
    </citation>
    <scope>NUCLEOTIDE SEQUENCE</scope>
</reference>
<dbReference type="InterPro" id="IPR036392">
    <property type="entry name" value="PLAT/LH2_dom_sf"/>
</dbReference>
<dbReference type="SUPFAM" id="SSF49723">
    <property type="entry name" value="Lipase/lipooxygenase domain (PLAT/LH2 domain)"/>
    <property type="match status" value="3"/>
</dbReference>
<sequence length="284" mass="32197">ECPAVGEINKILIEHNNKGLSSGWFLDRILIEDTQGHRTYEFPCNRWLAKDEDDKQIARYLVPRPKVKNNQYKVTVFTGNKSGAGTDADVFITLFGNQGQTGQIKLDNEKDNFETGQKDEFIVECPAVGEINKILIEHNNKGLSSGWFLDRILIEDTQDHRTYEFPCNRWLAKDEDDKQIARYLLPKGAMPAKKQLEDGVCYYISVFTGDKKNAGTDAIVSVVMHGKYSSSEEIILSDGKFENNSVDKFTINAPQDLSALTALDIRHNNSGVRRGWYLEKVQDE</sequence>